<gene>
    <name evidence="1" type="ORF">H8710_11490</name>
</gene>
<keyword evidence="2" id="KW-1185">Reference proteome</keyword>
<evidence type="ECO:0000313" key="2">
    <source>
        <dbReference type="Proteomes" id="UP000610760"/>
    </source>
</evidence>
<dbReference type="EMBL" id="JACRSV010000004">
    <property type="protein sequence ID" value="MBC8560687.1"/>
    <property type="molecule type" value="Genomic_DNA"/>
</dbReference>
<dbReference type="Proteomes" id="UP000610760">
    <property type="component" value="Unassembled WGS sequence"/>
</dbReference>
<evidence type="ECO:0000313" key="1">
    <source>
        <dbReference type="EMBL" id="MBC8560687.1"/>
    </source>
</evidence>
<organism evidence="1 2">
    <name type="scientific">Fumia xinanensis</name>
    <dbReference type="NCBI Taxonomy" id="2763659"/>
    <lineage>
        <taxon>Bacteria</taxon>
        <taxon>Bacillati</taxon>
        <taxon>Bacillota</taxon>
        <taxon>Clostridia</taxon>
        <taxon>Eubacteriales</taxon>
        <taxon>Oscillospiraceae</taxon>
        <taxon>Fumia</taxon>
    </lineage>
</organism>
<reference evidence="1" key="1">
    <citation type="submission" date="2020-08" db="EMBL/GenBank/DDBJ databases">
        <title>Genome public.</title>
        <authorList>
            <person name="Liu C."/>
            <person name="Sun Q."/>
        </authorList>
    </citation>
    <scope>NUCLEOTIDE SEQUENCE</scope>
    <source>
        <strain evidence="1">NSJ-33</strain>
    </source>
</reference>
<proteinExistence type="predicted"/>
<dbReference type="RefSeq" id="WP_249296126.1">
    <property type="nucleotide sequence ID" value="NZ_JACRSV010000004.1"/>
</dbReference>
<name>A0A926I887_9FIRM</name>
<dbReference type="AlphaFoldDB" id="A0A926I887"/>
<comment type="caution">
    <text evidence="1">The sequence shown here is derived from an EMBL/GenBank/DDBJ whole genome shotgun (WGS) entry which is preliminary data.</text>
</comment>
<protein>
    <submittedName>
        <fullName evidence="1">Uncharacterized protein</fullName>
    </submittedName>
</protein>
<sequence length="68" mass="7570">MNSCPKCGSSDVIRVPGRAGAYGTGNNIPYGPTIFSYIPVTRFVCGSCGYTEEWIESRDDVEKLRRKY</sequence>
<accession>A0A926I887</accession>